<dbReference type="InterPro" id="IPR043972">
    <property type="entry name" value="FUZ/MON1/HPS1_longin_1"/>
</dbReference>
<organism evidence="9 10">
    <name type="scientific">Terfezia boudieri ATCC MYA-4762</name>
    <dbReference type="NCBI Taxonomy" id="1051890"/>
    <lineage>
        <taxon>Eukaryota</taxon>
        <taxon>Fungi</taxon>
        <taxon>Dikarya</taxon>
        <taxon>Ascomycota</taxon>
        <taxon>Pezizomycotina</taxon>
        <taxon>Pezizomycetes</taxon>
        <taxon>Pezizales</taxon>
        <taxon>Pezizaceae</taxon>
        <taxon>Terfezia</taxon>
    </lineage>
</organism>
<dbReference type="Pfam" id="PF19037">
    <property type="entry name" value="Fuz_longin_2"/>
    <property type="match status" value="1"/>
</dbReference>
<evidence type="ECO:0000256" key="3">
    <source>
        <dbReference type="ARBA" id="ARBA00043892"/>
    </source>
</evidence>
<dbReference type="InterPro" id="IPR043971">
    <property type="entry name" value="FUZ/MON1/HPS1_longin_2"/>
</dbReference>
<keyword evidence="10" id="KW-1185">Reference proteome</keyword>
<gene>
    <name evidence="9" type="ORF">L211DRAFT_785931</name>
</gene>
<proteinExistence type="inferred from homology"/>
<dbReference type="GO" id="GO:0032585">
    <property type="term" value="C:multivesicular body membrane"/>
    <property type="evidence" value="ECO:0007669"/>
    <property type="project" value="UniProtKB-SubCell"/>
</dbReference>
<dbReference type="PRINTS" id="PR01546">
    <property type="entry name" value="YEAST73DUF"/>
</dbReference>
<dbReference type="GO" id="GO:0035658">
    <property type="term" value="C:Mon1-Ccz1 complex"/>
    <property type="evidence" value="ECO:0007669"/>
    <property type="project" value="TreeGrafter"/>
</dbReference>
<dbReference type="InterPro" id="IPR004353">
    <property type="entry name" value="Mon1"/>
</dbReference>
<keyword evidence="4" id="KW-0926">Vacuole</keyword>
<feature type="region of interest" description="Disordered" evidence="5">
    <location>
        <begin position="88"/>
        <end position="116"/>
    </location>
</feature>
<keyword evidence="4" id="KW-0072">Autophagy</keyword>
<dbReference type="Pfam" id="PF19036">
    <property type="entry name" value="Fuz_longin_1"/>
    <property type="match status" value="1"/>
</dbReference>
<dbReference type="FunCoup" id="A0A3N4LLX9">
    <property type="interactions" value="544"/>
</dbReference>
<feature type="compositionally biased region" description="Polar residues" evidence="5">
    <location>
        <begin position="88"/>
        <end position="112"/>
    </location>
</feature>
<keyword evidence="4" id="KW-0967">Endosome</keyword>
<dbReference type="GO" id="GO:0016192">
    <property type="term" value="P:vesicle-mediated transport"/>
    <property type="evidence" value="ECO:0007669"/>
    <property type="project" value="InterPro"/>
</dbReference>
<comment type="function">
    <text evidence="3">In complex with CCZ1, is required for multiple vacuole delivery pathways including the cytoplasm to vacuole transport (Cvt), autophagy, pexophagy and endocytosis. The MON1-CCZ1 complex acts at the fusion of vesicles with the vacuole, through its regulation of the SNARE complex during the coordinated priming and docking stages of fusion, and particularly at the stage of tethering/docking.</text>
</comment>
<dbReference type="Proteomes" id="UP000267821">
    <property type="component" value="Unassembled WGS sequence"/>
</dbReference>
<evidence type="ECO:0000259" key="7">
    <source>
        <dbReference type="Pfam" id="PF19037"/>
    </source>
</evidence>
<protein>
    <recommendedName>
        <fullName evidence="2 4">Vacuolar fusion protein MON1</fullName>
    </recommendedName>
</protein>
<dbReference type="GO" id="GO:0006623">
    <property type="term" value="P:protein targeting to vacuole"/>
    <property type="evidence" value="ECO:0007669"/>
    <property type="project" value="UniProtKB-UniRule"/>
</dbReference>
<dbReference type="EMBL" id="ML121544">
    <property type="protein sequence ID" value="RPB23806.1"/>
    <property type="molecule type" value="Genomic_DNA"/>
</dbReference>
<dbReference type="PANTHER" id="PTHR13027:SF7">
    <property type="entry name" value="VACUOLAR FUSION PROTEIN MON1 HOMOLOG"/>
    <property type="match status" value="1"/>
</dbReference>
<dbReference type="AlphaFoldDB" id="A0A3N4LLX9"/>
<accession>A0A3N4LLX9</accession>
<evidence type="ECO:0000256" key="2">
    <source>
        <dbReference type="ARBA" id="ARBA00018132"/>
    </source>
</evidence>
<comment type="function">
    <text evidence="4">Required for multiple vacuole delivery pathways including the cytoplasm to vacuole transport (Cvt), autophagy, pexophagy and endocytosis.</text>
</comment>
<name>A0A3N4LLX9_9PEZI</name>
<dbReference type="InParanoid" id="A0A3N4LLX9"/>
<sequence length="590" mass="64826">MFLTRHGIPPARGSLTPRPGISRVHSTLSIREDYIPNPLAAALQAVSSSNRPVNIQHQASIGGPTGLASQPTTAISLPEGVLAQQQQLPDANRVTSSRGTSITGAPSFTSDAGSFVPTLDGRGNDIEGMLGEILDMDDGGMSWDGQSIFTNEEDEESSDEERDKGMSDEAKILRWRGRRKHFFILSGAGKPVYSRHGNGSGTEQMLVSGYMGVIQTIISFFHDSGGGSGGSGDSLRSFVAGKCKFVIVKEEGPLYLVAVSRLPCESDAQLRTQLDKLYSQVVATLTVSALTKVFTQREGFDLRRLLGGTEVFLDGLSDAMTRGDPGTLLSALECVRLRKRERERVHGVLLKERSEKLLYGMVVADGRLVGVVRPRRHSLHPMDLQVVFGMLFNASTFRDTAGEHWIPICLPKFNSKGYLYAYIHFWRRELAIVLISADPSSFFELRTMKGANGYSVDEVLASSRRGAPPTHLPRVLHFLYKSRRNVQFTMPSWEPHFSTQRARRRVMCVYQALHAKVHRAQDGGGGVGVKVHFERVGGWVAVAWVGGGWEVYVVAQGKEEERGLAEAAARIVRWVGREEERVFVVGGAVF</sequence>
<dbReference type="STRING" id="1051890.A0A3N4LLX9"/>
<comment type="similarity">
    <text evidence="4">Belongs to the MON1/SAND family.</text>
</comment>
<evidence type="ECO:0000259" key="6">
    <source>
        <dbReference type="Pfam" id="PF19036"/>
    </source>
</evidence>
<dbReference type="PANTHER" id="PTHR13027">
    <property type="entry name" value="SAND PROTEIN-RELATED"/>
    <property type="match status" value="1"/>
</dbReference>
<feature type="domain" description="FUZ/MON1/HPS1 second Longin" evidence="7">
    <location>
        <begin position="356"/>
        <end position="449"/>
    </location>
</feature>
<feature type="region of interest" description="Disordered" evidence="5">
    <location>
        <begin position="1"/>
        <end position="21"/>
    </location>
</feature>
<keyword evidence="4" id="KW-0472">Membrane</keyword>
<dbReference type="InterPro" id="IPR043970">
    <property type="entry name" value="FUZ/MON1/HPS1_longin_3"/>
</dbReference>
<feature type="domain" description="FUZ/MON1/HPS1 third Longin" evidence="8">
    <location>
        <begin position="475"/>
        <end position="579"/>
    </location>
</feature>
<dbReference type="GO" id="GO:0000329">
    <property type="term" value="C:fungal-type vacuole membrane"/>
    <property type="evidence" value="ECO:0007669"/>
    <property type="project" value="TreeGrafter"/>
</dbReference>
<feature type="domain" description="FUZ/MON1/HPS1 first Longin" evidence="6">
    <location>
        <begin position="180"/>
        <end position="316"/>
    </location>
</feature>
<evidence type="ECO:0000259" key="8">
    <source>
        <dbReference type="Pfam" id="PF19038"/>
    </source>
</evidence>
<reference evidence="9 10" key="1">
    <citation type="journal article" date="2018" name="Nat. Ecol. Evol.">
        <title>Pezizomycetes genomes reveal the molecular basis of ectomycorrhizal truffle lifestyle.</title>
        <authorList>
            <person name="Murat C."/>
            <person name="Payen T."/>
            <person name="Noel B."/>
            <person name="Kuo A."/>
            <person name="Morin E."/>
            <person name="Chen J."/>
            <person name="Kohler A."/>
            <person name="Krizsan K."/>
            <person name="Balestrini R."/>
            <person name="Da Silva C."/>
            <person name="Montanini B."/>
            <person name="Hainaut M."/>
            <person name="Levati E."/>
            <person name="Barry K.W."/>
            <person name="Belfiori B."/>
            <person name="Cichocki N."/>
            <person name="Clum A."/>
            <person name="Dockter R.B."/>
            <person name="Fauchery L."/>
            <person name="Guy J."/>
            <person name="Iotti M."/>
            <person name="Le Tacon F."/>
            <person name="Lindquist E.A."/>
            <person name="Lipzen A."/>
            <person name="Malagnac F."/>
            <person name="Mello A."/>
            <person name="Molinier V."/>
            <person name="Miyauchi S."/>
            <person name="Poulain J."/>
            <person name="Riccioni C."/>
            <person name="Rubini A."/>
            <person name="Sitrit Y."/>
            <person name="Splivallo R."/>
            <person name="Traeger S."/>
            <person name="Wang M."/>
            <person name="Zifcakova L."/>
            <person name="Wipf D."/>
            <person name="Zambonelli A."/>
            <person name="Paolocci F."/>
            <person name="Nowrousian M."/>
            <person name="Ottonello S."/>
            <person name="Baldrian P."/>
            <person name="Spatafora J.W."/>
            <person name="Henrissat B."/>
            <person name="Nagy L.G."/>
            <person name="Aury J.M."/>
            <person name="Wincker P."/>
            <person name="Grigoriev I.V."/>
            <person name="Bonfante P."/>
            <person name="Martin F.M."/>
        </authorList>
    </citation>
    <scope>NUCLEOTIDE SEQUENCE [LARGE SCALE GENOMIC DNA]</scope>
    <source>
        <strain evidence="9 10">ATCC MYA-4762</strain>
    </source>
</reference>
<comment type="subcellular location">
    <subcellularLocation>
        <location evidence="4">Endosome</location>
        <location evidence="4">Multivesicular body membrane</location>
        <topology evidence="4">Peripheral membrane protein</topology>
    </subcellularLocation>
    <subcellularLocation>
        <location evidence="1 4">Prevacuolar compartment membrane</location>
        <topology evidence="1 4">Peripheral membrane protein</topology>
    </subcellularLocation>
    <subcellularLocation>
        <location evidence="4">Vacuole membrane</location>
        <topology evidence="4">Peripheral membrane protein</topology>
    </subcellularLocation>
</comment>
<keyword evidence="4" id="KW-0653">Protein transport</keyword>
<dbReference type="GO" id="GO:0006914">
    <property type="term" value="P:autophagy"/>
    <property type="evidence" value="ECO:0007669"/>
    <property type="project" value="UniProtKB-UniRule"/>
</dbReference>
<evidence type="ECO:0000256" key="5">
    <source>
        <dbReference type="SAM" id="MobiDB-lite"/>
    </source>
</evidence>
<dbReference type="OrthoDB" id="272411at2759"/>
<evidence type="ECO:0000256" key="1">
    <source>
        <dbReference type="ARBA" id="ARBA00004380"/>
    </source>
</evidence>
<keyword evidence="4" id="KW-0813">Transport</keyword>
<evidence type="ECO:0000313" key="9">
    <source>
        <dbReference type="EMBL" id="RPB23806.1"/>
    </source>
</evidence>
<evidence type="ECO:0000256" key="4">
    <source>
        <dbReference type="RuleBase" id="RU367048"/>
    </source>
</evidence>
<evidence type="ECO:0000313" key="10">
    <source>
        <dbReference type="Proteomes" id="UP000267821"/>
    </source>
</evidence>
<dbReference type="Pfam" id="PF19038">
    <property type="entry name" value="Fuz_longin_3"/>
    <property type="match status" value="1"/>
</dbReference>